<feature type="non-terminal residue" evidence="2">
    <location>
        <position position="1"/>
    </location>
</feature>
<dbReference type="InterPro" id="IPR029903">
    <property type="entry name" value="RmlD-like-bd"/>
</dbReference>
<reference evidence="2" key="1">
    <citation type="submission" date="2018-05" db="EMBL/GenBank/DDBJ databases">
        <authorList>
            <person name="Lanie J.A."/>
            <person name="Ng W.-L."/>
            <person name="Kazmierczak K.M."/>
            <person name="Andrzejewski T.M."/>
            <person name="Davidsen T.M."/>
            <person name="Wayne K.J."/>
            <person name="Tettelin H."/>
            <person name="Glass J.I."/>
            <person name="Rusch D."/>
            <person name="Podicherti R."/>
            <person name="Tsui H.-C.T."/>
            <person name="Winkler M.E."/>
        </authorList>
    </citation>
    <scope>NUCLEOTIDE SEQUENCE</scope>
</reference>
<proteinExistence type="predicted"/>
<dbReference type="InterPro" id="IPR005913">
    <property type="entry name" value="dTDP_dehydrorham_reduct"/>
</dbReference>
<feature type="non-terminal residue" evidence="2">
    <location>
        <position position="313"/>
    </location>
</feature>
<dbReference type="PANTHER" id="PTHR10491">
    <property type="entry name" value="DTDP-4-DEHYDRORHAMNOSE REDUCTASE"/>
    <property type="match status" value="1"/>
</dbReference>
<evidence type="ECO:0000259" key="1">
    <source>
        <dbReference type="Pfam" id="PF04321"/>
    </source>
</evidence>
<protein>
    <recommendedName>
        <fullName evidence="1">RmlD-like substrate binding domain-containing protein</fullName>
    </recommendedName>
</protein>
<feature type="domain" description="RmlD-like substrate binding" evidence="1">
    <location>
        <begin position="62"/>
        <end position="312"/>
    </location>
</feature>
<evidence type="ECO:0000313" key="2">
    <source>
        <dbReference type="EMBL" id="SVD06707.1"/>
    </source>
</evidence>
<dbReference type="CDD" id="cd05254">
    <property type="entry name" value="dTDP_HR_like_SDR_e"/>
    <property type="match status" value="1"/>
</dbReference>
<accession>A0A382SBU6</accession>
<dbReference type="InterPro" id="IPR036291">
    <property type="entry name" value="NAD(P)-bd_dom_sf"/>
</dbReference>
<name>A0A382SBU6_9ZZZZ</name>
<organism evidence="2">
    <name type="scientific">marine metagenome</name>
    <dbReference type="NCBI Taxonomy" id="408172"/>
    <lineage>
        <taxon>unclassified sequences</taxon>
        <taxon>metagenomes</taxon>
        <taxon>ecological metagenomes</taxon>
    </lineage>
</organism>
<dbReference type="PANTHER" id="PTHR10491:SF4">
    <property type="entry name" value="METHIONINE ADENOSYLTRANSFERASE 2 SUBUNIT BETA"/>
    <property type="match status" value="1"/>
</dbReference>
<dbReference type="Pfam" id="PF04321">
    <property type="entry name" value="RmlD_sub_bind"/>
    <property type="match status" value="1"/>
</dbReference>
<dbReference type="Gene3D" id="3.40.50.720">
    <property type="entry name" value="NAD(P)-binding Rossmann-like Domain"/>
    <property type="match status" value="1"/>
</dbReference>
<dbReference type="EMBL" id="UINC01127532">
    <property type="protein sequence ID" value="SVD06707.1"/>
    <property type="molecule type" value="Genomic_DNA"/>
</dbReference>
<sequence>IFTISPPPNGPVQMPLKRDIRVSIGNSHKSVKKTGSPYGMQWVFQVRGNCKNPPEVATLRRMKITITGTNGQLGKILLSQTKNHVIQEIKRPEVDIRHAESVKRSLESFRPEVIIHAAALTNVEYCEDHEKEAEEVNVGGTENILRASGDAHVVYLSTEYVFDGKKGPYSEEDKPNPQSVYAKTKYEGEQIVLSRKNSSVIRTTVVYTYEQGSKNFLMQLLSGKLNRFPSDQISNPTLTENLAEATLEIATRKLAGIYNIVGADRIDRYQFALSIASKFNLDTSTWRPVSTAELGQKAPRPLDCGLEIDKAKR</sequence>
<gene>
    <name evidence="2" type="ORF">METZ01_LOCUS359561</name>
</gene>
<dbReference type="SUPFAM" id="SSF51735">
    <property type="entry name" value="NAD(P)-binding Rossmann-fold domains"/>
    <property type="match status" value="1"/>
</dbReference>
<dbReference type="AlphaFoldDB" id="A0A382SBU6"/>